<name>A0A1M6J2J3_9FLAO</name>
<gene>
    <name evidence="2" type="ORF">SAMN04487911_12027</name>
</gene>
<dbReference type="Proteomes" id="UP000184231">
    <property type="component" value="Unassembled WGS sequence"/>
</dbReference>
<protein>
    <recommendedName>
        <fullName evidence="1">Lipocalin-like domain-containing protein</fullName>
    </recommendedName>
</protein>
<sequence length="139" mass="16232">MRNLVVIFVLIIASSCSTKVSKADLNLLNGYWEIKKVTFPDGSTKAYTVNTSIDYIELKDTEGFRKKMYPKFDGTYETSNDAEYFSIYEKDGVFTLHYKTDLSEWQEQVISISENSFTVSNRENTHYQYKRFQPINITE</sequence>
<dbReference type="Pfam" id="PF13648">
    <property type="entry name" value="Lipocalin_4"/>
    <property type="match status" value="1"/>
</dbReference>
<dbReference type="EMBL" id="FQYX01000020">
    <property type="protein sequence ID" value="SHJ40950.1"/>
    <property type="molecule type" value="Genomic_DNA"/>
</dbReference>
<dbReference type="PROSITE" id="PS51257">
    <property type="entry name" value="PROKAR_LIPOPROTEIN"/>
    <property type="match status" value="1"/>
</dbReference>
<dbReference type="STRING" id="558155.SAMN04487911_12027"/>
<keyword evidence="3" id="KW-1185">Reference proteome</keyword>
<accession>A0A1M6J2J3</accession>
<evidence type="ECO:0000259" key="1">
    <source>
        <dbReference type="Pfam" id="PF13648"/>
    </source>
</evidence>
<proteinExistence type="predicted"/>
<dbReference type="InterPro" id="IPR024311">
    <property type="entry name" value="Lipocalin-like"/>
</dbReference>
<evidence type="ECO:0000313" key="2">
    <source>
        <dbReference type="EMBL" id="SHJ40950.1"/>
    </source>
</evidence>
<organism evidence="2 3">
    <name type="scientific">Arenibacter nanhaiticus</name>
    <dbReference type="NCBI Taxonomy" id="558155"/>
    <lineage>
        <taxon>Bacteria</taxon>
        <taxon>Pseudomonadati</taxon>
        <taxon>Bacteroidota</taxon>
        <taxon>Flavobacteriia</taxon>
        <taxon>Flavobacteriales</taxon>
        <taxon>Flavobacteriaceae</taxon>
        <taxon>Arenibacter</taxon>
    </lineage>
</organism>
<dbReference type="AlphaFoldDB" id="A0A1M6J2J3"/>
<dbReference type="RefSeq" id="WP_072765023.1">
    <property type="nucleotide sequence ID" value="NZ_FQYX01000020.1"/>
</dbReference>
<dbReference type="OrthoDB" id="1143855at2"/>
<reference evidence="2 3" key="1">
    <citation type="submission" date="2016-11" db="EMBL/GenBank/DDBJ databases">
        <authorList>
            <person name="Jaros S."/>
            <person name="Januszkiewicz K."/>
            <person name="Wedrychowicz H."/>
        </authorList>
    </citation>
    <scope>NUCLEOTIDE SEQUENCE [LARGE SCALE GENOMIC DNA]</scope>
    <source>
        <strain evidence="2 3">CGMCC 1.8863</strain>
    </source>
</reference>
<evidence type="ECO:0000313" key="3">
    <source>
        <dbReference type="Proteomes" id="UP000184231"/>
    </source>
</evidence>
<feature type="domain" description="Lipocalin-like" evidence="1">
    <location>
        <begin position="28"/>
        <end position="118"/>
    </location>
</feature>